<keyword evidence="3 5" id="KW-0067">ATP-binding</keyword>
<dbReference type="PANTHER" id="PTHR11353">
    <property type="entry name" value="CHAPERONIN"/>
    <property type="match status" value="1"/>
</dbReference>
<dbReference type="Proteomes" id="UP001139494">
    <property type="component" value="Unassembled WGS sequence"/>
</dbReference>
<dbReference type="GO" id="GO:0140662">
    <property type="term" value="F:ATP-dependent protein folding chaperone"/>
    <property type="evidence" value="ECO:0007669"/>
    <property type="project" value="InterPro"/>
</dbReference>
<sequence length="533" mass="57646">MGSKPERVDGADLTSPFAVCKAISDVVGSTLGPKGLYKMVVRSSGTPVVSKDSETILDEMDIEHPAYDIIRSYISDNSSVYTTLELLLLGELVENALELVDEGIHPTLIADAYDMAAREATASMAAASTNRARDRQSLEELIATHLESKTIFDDSSSLANTVLDALCDDLGNREIDVDDVEIYTVSRKQVTDSVTIPGVCVKKRRPVNHTRVSLPLRDVNVLLTSDSLQLNESNHDIERNVRNGTGFTDGEANKKDEFVRMLAATGCDVVFSASRDNADHEIQQRLSERDIAVFHQIDNDVMEKLARVTGATEVLHLQDVSGTDLGHAERIRKRGIGDETYAFVENDERSSARTVLLQAGTEQALDTYETAVEECLHVVDGFLEDGKVVPGGGASELHASMALRERANGIEDRKQLAVQAYADALESIPETLAVNAGMDPVDTVVELRNKHDAGMTGFGVNGADSDVVDMYSNGRVEPLSPKASSIRLATETAILLLRIDGILLTDDGEPSTDAVSPEGPAQHSIQPESATQD</sequence>
<dbReference type="InterPro" id="IPR017998">
    <property type="entry name" value="Chaperone_TCP-1"/>
</dbReference>
<organism evidence="7 8">
    <name type="scientific">Natronomonas aquatica</name>
    <dbReference type="NCBI Taxonomy" id="2841590"/>
    <lineage>
        <taxon>Archaea</taxon>
        <taxon>Methanobacteriati</taxon>
        <taxon>Methanobacteriota</taxon>
        <taxon>Stenosarchaea group</taxon>
        <taxon>Halobacteria</taxon>
        <taxon>Halobacteriales</taxon>
        <taxon>Natronomonadaceae</taxon>
        <taxon>Natronomonas</taxon>
    </lineage>
</organism>
<evidence type="ECO:0000256" key="4">
    <source>
        <dbReference type="ARBA" id="ARBA00023186"/>
    </source>
</evidence>
<keyword evidence="4 5" id="KW-0143">Chaperone</keyword>
<dbReference type="InterPro" id="IPR027409">
    <property type="entry name" value="GroEL-like_apical_dom_sf"/>
</dbReference>
<evidence type="ECO:0000256" key="6">
    <source>
        <dbReference type="SAM" id="MobiDB-lite"/>
    </source>
</evidence>
<evidence type="ECO:0000256" key="5">
    <source>
        <dbReference type="RuleBase" id="RU004187"/>
    </source>
</evidence>
<dbReference type="SUPFAM" id="SSF48592">
    <property type="entry name" value="GroEL equatorial domain-like"/>
    <property type="match status" value="1"/>
</dbReference>
<evidence type="ECO:0000256" key="3">
    <source>
        <dbReference type="ARBA" id="ARBA00022840"/>
    </source>
</evidence>
<dbReference type="InterPro" id="IPR027413">
    <property type="entry name" value="GROEL-like_equatorial_sf"/>
</dbReference>
<evidence type="ECO:0000256" key="1">
    <source>
        <dbReference type="ARBA" id="ARBA00008020"/>
    </source>
</evidence>
<evidence type="ECO:0000313" key="7">
    <source>
        <dbReference type="EMBL" id="MCQ4333925.1"/>
    </source>
</evidence>
<reference evidence="7" key="1">
    <citation type="journal article" date="2023" name="Front. Microbiol.">
        <title>Genomic-based phylogenetic and metabolic analyses of the genus Natronomonas, and description of Natronomonas aquatica sp. nov.</title>
        <authorList>
            <person name="Garcia-Roldan A."/>
            <person name="Duran-Viseras A."/>
            <person name="de la Haba R.R."/>
            <person name="Corral P."/>
            <person name="Sanchez-Porro C."/>
            <person name="Ventosa A."/>
        </authorList>
    </citation>
    <scope>NUCLEOTIDE SEQUENCE</scope>
    <source>
        <strain evidence="7">F2-12</strain>
    </source>
</reference>
<keyword evidence="8" id="KW-1185">Reference proteome</keyword>
<protein>
    <submittedName>
        <fullName evidence="7">TCP-1/cpn60 chaperonin family protein</fullName>
    </submittedName>
</protein>
<evidence type="ECO:0000313" key="8">
    <source>
        <dbReference type="Proteomes" id="UP001139494"/>
    </source>
</evidence>
<evidence type="ECO:0000256" key="2">
    <source>
        <dbReference type="ARBA" id="ARBA00022741"/>
    </source>
</evidence>
<dbReference type="EMBL" id="JAHLKM010000014">
    <property type="protein sequence ID" value="MCQ4333925.1"/>
    <property type="molecule type" value="Genomic_DNA"/>
</dbReference>
<dbReference type="InterPro" id="IPR002423">
    <property type="entry name" value="Cpn60/GroEL/TCP-1"/>
</dbReference>
<dbReference type="SUPFAM" id="SSF54849">
    <property type="entry name" value="GroEL-intermediate domain like"/>
    <property type="match status" value="1"/>
</dbReference>
<dbReference type="AlphaFoldDB" id="A0A9R1D7P5"/>
<dbReference type="InterPro" id="IPR027410">
    <property type="entry name" value="TCP-1-like_intermed_sf"/>
</dbReference>
<dbReference type="SUPFAM" id="SSF52029">
    <property type="entry name" value="GroEL apical domain-like"/>
    <property type="match status" value="1"/>
</dbReference>
<gene>
    <name evidence="7" type="ORF">KM295_10615</name>
</gene>
<name>A0A9R1D7P5_9EURY</name>
<feature type="compositionally biased region" description="Polar residues" evidence="6">
    <location>
        <begin position="523"/>
        <end position="533"/>
    </location>
</feature>
<comment type="caution">
    <text evidence="7">The sequence shown here is derived from an EMBL/GenBank/DDBJ whole genome shotgun (WGS) entry which is preliminary data.</text>
</comment>
<accession>A0A9R1D7P5</accession>
<dbReference type="Gene3D" id="3.30.260.10">
    <property type="entry name" value="TCP-1-like chaperonin intermediate domain"/>
    <property type="match status" value="1"/>
</dbReference>
<dbReference type="Pfam" id="PF00118">
    <property type="entry name" value="Cpn60_TCP1"/>
    <property type="match status" value="1"/>
</dbReference>
<dbReference type="RefSeq" id="WP_256029951.1">
    <property type="nucleotide sequence ID" value="NZ_JAHLKM010000014.1"/>
</dbReference>
<dbReference type="Gene3D" id="3.50.7.10">
    <property type="entry name" value="GroEL"/>
    <property type="match status" value="1"/>
</dbReference>
<comment type="similarity">
    <text evidence="1 5">Belongs to the TCP-1 chaperonin family.</text>
</comment>
<dbReference type="GO" id="GO:0005524">
    <property type="term" value="F:ATP binding"/>
    <property type="evidence" value="ECO:0007669"/>
    <property type="project" value="UniProtKB-KW"/>
</dbReference>
<proteinExistence type="inferred from homology"/>
<keyword evidence="2 5" id="KW-0547">Nucleotide-binding</keyword>
<feature type="region of interest" description="Disordered" evidence="6">
    <location>
        <begin position="508"/>
        <end position="533"/>
    </location>
</feature>
<dbReference type="Gene3D" id="1.10.560.10">
    <property type="entry name" value="GroEL-like equatorial domain"/>
    <property type="match status" value="1"/>
</dbReference>
<dbReference type="PRINTS" id="PR00304">
    <property type="entry name" value="TCOMPLEXTCP1"/>
</dbReference>